<sequence length="66" mass="7241">FLRIINNAKLGIGKITLSKIEELARKNNLNFHLALKQGLRVIKTTGNSKPLALCRVITVITSSSPL</sequence>
<feature type="non-terminal residue" evidence="1">
    <location>
        <position position="1"/>
    </location>
</feature>
<evidence type="ECO:0000313" key="1">
    <source>
        <dbReference type="EMBL" id="GAH22925.1"/>
    </source>
</evidence>
<gene>
    <name evidence="1" type="ORF">S03H2_01960</name>
</gene>
<organism evidence="1">
    <name type="scientific">marine sediment metagenome</name>
    <dbReference type="NCBI Taxonomy" id="412755"/>
    <lineage>
        <taxon>unclassified sequences</taxon>
        <taxon>metagenomes</taxon>
        <taxon>ecological metagenomes</taxon>
    </lineage>
</organism>
<name>X1ERI0_9ZZZZ</name>
<dbReference type="AlphaFoldDB" id="X1ERI0"/>
<accession>X1ERI0</accession>
<protein>
    <submittedName>
        <fullName evidence="1">Uncharacterized protein</fullName>
    </submittedName>
</protein>
<proteinExistence type="predicted"/>
<comment type="caution">
    <text evidence="1">The sequence shown here is derived from an EMBL/GenBank/DDBJ whole genome shotgun (WGS) entry which is preliminary data.</text>
</comment>
<reference evidence="1" key="1">
    <citation type="journal article" date="2014" name="Front. Microbiol.">
        <title>High frequency of phylogenetically diverse reductive dehalogenase-homologous genes in deep subseafloor sedimentary metagenomes.</title>
        <authorList>
            <person name="Kawai M."/>
            <person name="Futagami T."/>
            <person name="Toyoda A."/>
            <person name="Takaki Y."/>
            <person name="Nishi S."/>
            <person name="Hori S."/>
            <person name="Arai W."/>
            <person name="Tsubouchi T."/>
            <person name="Morono Y."/>
            <person name="Uchiyama I."/>
            <person name="Ito T."/>
            <person name="Fujiyama A."/>
            <person name="Inagaki F."/>
            <person name="Takami H."/>
        </authorList>
    </citation>
    <scope>NUCLEOTIDE SEQUENCE</scope>
    <source>
        <strain evidence="1">Expedition CK06-06</strain>
    </source>
</reference>
<dbReference type="EMBL" id="BARU01000617">
    <property type="protein sequence ID" value="GAH22925.1"/>
    <property type="molecule type" value="Genomic_DNA"/>
</dbReference>
<dbReference type="Gene3D" id="1.10.486.10">
    <property type="entry name" value="PCRA, domain 4"/>
    <property type="match status" value="1"/>
</dbReference>